<dbReference type="EMBL" id="JABBWD010000132">
    <property type="protein sequence ID" value="KAG1764167.1"/>
    <property type="molecule type" value="Genomic_DNA"/>
</dbReference>
<evidence type="ECO:0000313" key="1">
    <source>
        <dbReference type="EMBL" id="KAG1764167.1"/>
    </source>
</evidence>
<keyword evidence="2" id="KW-1185">Reference proteome</keyword>
<reference evidence="1" key="1">
    <citation type="journal article" date="2020" name="New Phytol.">
        <title>Comparative genomics reveals dynamic genome evolution in host specialist ectomycorrhizal fungi.</title>
        <authorList>
            <person name="Lofgren L.A."/>
            <person name="Nguyen N.H."/>
            <person name="Vilgalys R."/>
            <person name="Ruytinx J."/>
            <person name="Liao H.L."/>
            <person name="Branco S."/>
            <person name="Kuo A."/>
            <person name="LaButti K."/>
            <person name="Lipzen A."/>
            <person name="Andreopoulos W."/>
            <person name="Pangilinan J."/>
            <person name="Riley R."/>
            <person name="Hundley H."/>
            <person name="Na H."/>
            <person name="Barry K."/>
            <person name="Grigoriev I.V."/>
            <person name="Stajich J.E."/>
            <person name="Kennedy P.G."/>
        </authorList>
    </citation>
    <scope>NUCLEOTIDE SEQUENCE</scope>
    <source>
        <strain evidence="1">DOB743</strain>
    </source>
</reference>
<name>A0A9P7CVJ4_9AGAM</name>
<dbReference type="Proteomes" id="UP000714275">
    <property type="component" value="Unassembled WGS sequence"/>
</dbReference>
<proteinExistence type="predicted"/>
<protein>
    <submittedName>
        <fullName evidence="1">Uncharacterized protein</fullName>
    </submittedName>
</protein>
<organism evidence="1 2">
    <name type="scientific">Suillus placidus</name>
    <dbReference type="NCBI Taxonomy" id="48579"/>
    <lineage>
        <taxon>Eukaryota</taxon>
        <taxon>Fungi</taxon>
        <taxon>Dikarya</taxon>
        <taxon>Basidiomycota</taxon>
        <taxon>Agaricomycotina</taxon>
        <taxon>Agaricomycetes</taxon>
        <taxon>Agaricomycetidae</taxon>
        <taxon>Boletales</taxon>
        <taxon>Suillineae</taxon>
        <taxon>Suillaceae</taxon>
        <taxon>Suillus</taxon>
    </lineage>
</organism>
<evidence type="ECO:0000313" key="2">
    <source>
        <dbReference type="Proteomes" id="UP000714275"/>
    </source>
</evidence>
<dbReference type="AlphaFoldDB" id="A0A9P7CVJ4"/>
<accession>A0A9P7CVJ4</accession>
<gene>
    <name evidence="1" type="ORF">EV702DRAFT_1051452</name>
</gene>
<sequence length="111" mass="12159">MAGVLVVTDIVFESASACVDEAQSEVLIAQMHCLPTPELKCYCCAGDLVSEHQGIWRSIVKGGMLKVITGKHATLPSRLLRREVNKGKHASCDFVKKVNFNITEILTPAYQ</sequence>
<comment type="caution">
    <text evidence="1">The sequence shown here is derived from an EMBL/GenBank/DDBJ whole genome shotgun (WGS) entry which is preliminary data.</text>
</comment>